<dbReference type="AlphaFoldDB" id="A0A8J3PK31"/>
<evidence type="ECO:0000313" key="2">
    <source>
        <dbReference type="EMBL" id="GIG72422.1"/>
    </source>
</evidence>
<evidence type="ECO:0000259" key="1">
    <source>
        <dbReference type="Pfam" id="PF13340"/>
    </source>
</evidence>
<accession>A0A8J3PK31</accession>
<comment type="caution">
    <text evidence="2">The sequence shown here is derived from an EMBL/GenBank/DDBJ whole genome shotgun (WGS) entry which is preliminary data.</text>
</comment>
<name>A0A8J3PK31_9ACTN</name>
<reference evidence="2" key="1">
    <citation type="submission" date="2021-01" db="EMBL/GenBank/DDBJ databases">
        <title>Whole genome shotgun sequence of Planosporangium flavigriseum NBRC 105377.</title>
        <authorList>
            <person name="Komaki H."/>
            <person name="Tamura T."/>
        </authorList>
    </citation>
    <scope>NUCLEOTIDE SEQUENCE</scope>
    <source>
        <strain evidence="2">NBRC 105377</strain>
    </source>
</reference>
<dbReference type="Proteomes" id="UP000653674">
    <property type="component" value="Unassembled WGS sequence"/>
</dbReference>
<feature type="domain" description="Insertion element IS402-like" evidence="1">
    <location>
        <begin position="28"/>
        <end position="71"/>
    </location>
</feature>
<dbReference type="EMBL" id="BONU01000004">
    <property type="protein sequence ID" value="GIG72422.1"/>
    <property type="molecule type" value="Genomic_DNA"/>
</dbReference>
<protein>
    <recommendedName>
        <fullName evidence="1">Insertion element IS402-like domain-containing protein</fullName>
    </recommendedName>
</protein>
<evidence type="ECO:0000313" key="3">
    <source>
        <dbReference type="Proteomes" id="UP000653674"/>
    </source>
</evidence>
<proteinExistence type="predicted"/>
<keyword evidence="3" id="KW-1185">Reference proteome</keyword>
<sequence length="116" mass="12040">MGGLEGCRWAEAGSLFRDRGHDPNLGADEFWEMAQPLIPVPAKRPQGGGKRWADGRAALAAIVYLVRAGCSEKRSARACGPGCQGSSRFSACLIISSTILAAGSIEVMAPTPVPAG</sequence>
<dbReference type="InterPro" id="IPR025161">
    <property type="entry name" value="IS402-like_dom"/>
</dbReference>
<dbReference type="Pfam" id="PF13340">
    <property type="entry name" value="DUF4096"/>
    <property type="match status" value="1"/>
</dbReference>
<organism evidence="2 3">
    <name type="scientific">Planosporangium flavigriseum</name>
    <dbReference type="NCBI Taxonomy" id="373681"/>
    <lineage>
        <taxon>Bacteria</taxon>
        <taxon>Bacillati</taxon>
        <taxon>Actinomycetota</taxon>
        <taxon>Actinomycetes</taxon>
        <taxon>Micromonosporales</taxon>
        <taxon>Micromonosporaceae</taxon>
        <taxon>Planosporangium</taxon>
    </lineage>
</organism>
<gene>
    <name evidence="2" type="ORF">Pfl04_08260</name>
</gene>